<protein>
    <submittedName>
        <fullName evidence="2">Putative abortive infection phage resistance protein</fullName>
    </submittedName>
</protein>
<dbReference type="InterPro" id="IPR018891">
    <property type="entry name" value="AIPR_C"/>
</dbReference>
<evidence type="ECO:0000313" key="2">
    <source>
        <dbReference type="EMBL" id="GFO59222.1"/>
    </source>
</evidence>
<dbReference type="Proteomes" id="UP000556026">
    <property type="component" value="Unassembled WGS sequence"/>
</dbReference>
<dbReference type="Pfam" id="PF10592">
    <property type="entry name" value="AIPR"/>
    <property type="match status" value="1"/>
</dbReference>
<feature type="domain" description="Abortive phage infection protein C-terminal" evidence="1">
    <location>
        <begin position="245"/>
        <end position="502"/>
    </location>
</feature>
<keyword evidence="3" id="KW-1185">Reference proteome</keyword>
<dbReference type="AlphaFoldDB" id="A0A6V8MGY2"/>
<comment type="caution">
    <text evidence="2">The sequence shown here is derived from an EMBL/GenBank/DDBJ whole genome shotgun (WGS) entry which is preliminary data.</text>
</comment>
<evidence type="ECO:0000259" key="1">
    <source>
        <dbReference type="Pfam" id="PF10592"/>
    </source>
</evidence>
<accession>A0A6V8MGY2</accession>
<dbReference type="EMBL" id="BLXX01000003">
    <property type="protein sequence ID" value="GFO59222.1"/>
    <property type="molecule type" value="Genomic_DNA"/>
</dbReference>
<dbReference type="RefSeq" id="WP_183354053.1">
    <property type="nucleotide sequence ID" value="NZ_BLXX01000003.1"/>
</dbReference>
<proteinExistence type="predicted"/>
<reference evidence="3" key="1">
    <citation type="submission" date="2020-06" db="EMBL/GenBank/DDBJ databases">
        <title>Draft genomic sequence of Geomonas sp. Red330.</title>
        <authorList>
            <person name="Itoh H."/>
            <person name="Zhenxing X."/>
            <person name="Ushijima N."/>
            <person name="Masuda Y."/>
            <person name="Shiratori Y."/>
            <person name="Senoo K."/>
        </authorList>
    </citation>
    <scope>NUCLEOTIDE SEQUENCE [LARGE SCALE GENOMIC DNA]</scope>
    <source>
        <strain evidence="3">Red330</strain>
    </source>
</reference>
<name>A0A6V8MGY2_9BACT</name>
<evidence type="ECO:0000313" key="3">
    <source>
        <dbReference type="Proteomes" id="UP000556026"/>
    </source>
</evidence>
<sequence>MSVLHVNQISRKIKELFADKIDITDLSSNDKEIESKILTRCLAAYSIYHMAATNEVDAANSVVDGGDDNGIDAIYYSPSNKKMLISQSKWNKSGTGEPSSADVVKFCNGVRDLFNLDFERFNLKIQDKRAIIEKALTEYDTTYELLVIHTGNQNFSMHSMRNIEDLLKEMNDAGDAESDDLVNFTQMNQGAIHVSLASGLEGEHINIEVGLTQWGKLSEPHNAYFGMVAGEEVAKWWCDHGKRLFAKNIRNVLGSTNVNDEIKHTIESTPESFWYFNNGITMVANSIRKSMVGGSSRDIGSFKADGVYVVNGAQTVSTIGRYFEQGGANLDKVRVHLRIVSLENSDEHFGAKVTKSNNRQNRIENRDFVSQDEEQIRLRTELAIEGIEYNIVRSESFKPSDKSFDLQEATVALSCASEQSALAVQAKREIGKFFEDLTKAPYKSIFNPQTNGIYLYNCINIIREVDKCLNEEILKLEKKSGKRYGVMVHGNRIIALVVLKKLNISKIAQVSSYAINKSLINSTTIDAINKTVEVTENMYKGNLLGTLFKNASKCKLIYENCI</sequence>
<gene>
    <name evidence="2" type="primary">abiR_1</name>
    <name evidence="2" type="ORF">GMST_15470</name>
</gene>
<organism evidence="2 3">
    <name type="scientific">Geomonas silvestris</name>
    <dbReference type="NCBI Taxonomy" id="2740184"/>
    <lineage>
        <taxon>Bacteria</taxon>
        <taxon>Pseudomonadati</taxon>
        <taxon>Thermodesulfobacteriota</taxon>
        <taxon>Desulfuromonadia</taxon>
        <taxon>Geobacterales</taxon>
        <taxon>Geobacteraceae</taxon>
        <taxon>Geomonas</taxon>
    </lineage>
</organism>